<dbReference type="Gene3D" id="1.25.10.10">
    <property type="entry name" value="Leucine-rich Repeat Variant"/>
    <property type="match status" value="1"/>
</dbReference>
<dbReference type="InterPro" id="IPR057567">
    <property type="entry name" value="TPR_TTI1_C"/>
</dbReference>
<dbReference type="PANTHER" id="PTHR18460">
    <property type="entry name" value="TEL2 INTERACTING PROTEIN 1 TTI1 FAMILY MEMBER"/>
    <property type="match status" value="1"/>
</dbReference>
<dbReference type="InterPro" id="IPR016024">
    <property type="entry name" value="ARM-type_fold"/>
</dbReference>
<accession>A0A8E0VG88</accession>
<dbReference type="OrthoDB" id="49511at2759"/>
<evidence type="ECO:0000313" key="3">
    <source>
        <dbReference type="Proteomes" id="UP000728185"/>
    </source>
</evidence>
<dbReference type="EMBL" id="LUCM01006008">
    <property type="protein sequence ID" value="KAA0191947.1"/>
    <property type="molecule type" value="Genomic_DNA"/>
</dbReference>
<dbReference type="GO" id="GO:0005737">
    <property type="term" value="C:cytoplasm"/>
    <property type="evidence" value="ECO:0007669"/>
    <property type="project" value="TreeGrafter"/>
</dbReference>
<dbReference type="Proteomes" id="UP000728185">
    <property type="component" value="Unassembled WGS sequence"/>
</dbReference>
<proteinExistence type="predicted"/>
<dbReference type="AlphaFoldDB" id="A0A8E0VG88"/>
<dbReference type="InterPro" id="IPR011989">
    <property type="entry name" value="ARM-like"/>
</dbReference>
<gene>
    <name evidence="2" type="ORF">FBUS_06748</name>
</gene>
<evidence type="ECO:0000259" key="1">
    <source>
        <dbReference type="Pfam" id="PF24181"/>
    </source>
</evidence>
<evidence type="ECO:0000313" key="2">
    <source>
        <dbReference type="EMBL" id="KAA0191947.1"/>
    </source>
</evidence>
<dbReference type="PANTHER" id="PTHR18460:SF3">
    <property type="entry name" value="TELO2-INTERACTING PROTEIN 1 HOMOLOG"/>
    <property type="match status" value="1"/>
</dbReference>
<name>A0A8E0VG88_9TREM</name>
<comment type="caution">
    <text evidence="2">The sequence shown here is derived from an EMBL/GenBank/DDBJ whole genome shotgun (WGS) entry which is preliminary data.</text>
</comment>
<organism evidence="2 3">
    <name type="scientific">Fasciolopsis buskii</name>
    <dbReference type="NCBI Taxonomy" id="27845"/>
    <lineage>
        <taxon>Eukaryota</taxon>
        <taxon>Metazoa</taxon>
        <taxon>Spiralia</taxon>
        <taxon>Lophotrochozoa</taxon>
        <taxon>Platyhelminthes</taxon>
        <taxon>Trematoda</taxon>
        <taxon>Digenea</taxon>
        <taxon>Plagiorchiida</taxon>
        <taxon>Echinostomata</taxon>
        <taxon>Echinostomatoidea</taxon>
        <taxon>Fasciolidae</taxon>
        <taxon>Fasciolopsis</taxon>
    </lineage>
</organism>
<sequence length="357" mass="39631">MQIDDPFLPMASRTLENINQLVLDTRRMHGVIGVEQPNSLGVTDTSAADCASPTDDHANMEPNSHVYPDELHIVEELALFIQFFLYVLFSKVMLRCIHLMATDNPKCRVLSMAVLVEGCLTLRDEQDLLLPLVHKIWSSLLARFRDRSAVVVEKAFQILLVLSNVAGDFLRSRATSDVMPSLLTFLKRGLAVSANASESYRHLTSYRVQRELLARLGSFSADLNLGSEALYPVVQLCVLYLASNQPPGLREVALRSLKVIWPLDPGLILFEFLSQSTHLNPASVLLAPSNTLRLSKIEVSFSLYSKSFLCTSVMFVLFDVCDENILLLCLDTQVLTNFTKTLGAQLGIVVGCNDSGR</sequence>
<feature type="domain" description="TTI1 C-terminal TPR" evidence="1">
    <location>
        <begin position="88"/>
        <end position="265"/>
    </location>
</feature>
<dbReference type="Pfam" id="PF24181">
    <property type="entry name" value="TPR_TTI1_C"/>
    <property type="match status" value="1"/>
</dbReference>
<dbReference type="InterPro" id="IPR052587">
    <property type="entry name" value="TELO2-interacting_protein_1"/>
</dbReference>
<reference evidence="2" key="1">
    <citation type="submission" date="2019-05" db="EMBL/GenBank/DDBJ databases">
        <title>Annotation for the trematode Fasciolopsis buski.</title>
        <authorList>
            <person name="Choi Y.-J."/>
        </authorList>
    </citation>
    <scope>NUCLEOTIDE SEQUENCE</scope>
    <source>
        <strain evidence="2">HT</strain>
        <tissue evidence="2">Whole worm</tissue>
    </source>
</reference>
<protein>
    <recommendedName>
        <fullName evidence="1">TTI1 C-terminal TPR domain-containing protein</fullName>
    </recommendedName>
</protein>
<dbReference type="SUPFAM" id="SSF48371">
    <property type="entry name" value="ARM repeat"/>
    <property type="match status" value="1"/>
</dbReference>
<keyword evidence="3" id="KW-1185">Reference proteome</keyword>